<organism evidence="8 9">
    <name type="scientific">Haemophilus pittmaniae</name>
    <dbReference type="NCBI Taxonomy" id="249188"/>
    <lineage>
        <taxon>Bacteria</taxon>
        <taxon>Pseudomonadati</taxon>
        <taxon>Pseudomonadota</taxon>
        <taxon>Gammaproteobacteria</taxon>
        <taxon>Pasteurellales</taxon>
        <taxon>Pasteurellaceae</taxon>
        <taxon>Haemophilus</taxon>
    </lineage>
</organism>
<feature type="site" description="Transition state stabilizer" evidence="7">
    <location>
        <position position="17"/>
    </location>
</feature>
<dbReference type="Pfam" id="PF01128">
    <property type="entry name" value="IspD"/>
    <property type="match status" value="1"/>
</dbReference>
<dbReference type="UniPathway" id="UPA00056">
    <property type="reaction ID" value="UER00093"/>
</dbReference>
<dbReference type="InterPro" id="IPR001228">
    <property type="entry name" value="IspD"/>
</dbReference>
<proteinExistence type="inferred from homology"/>
<feature type="site" description="Transition state stabilizer" evidence="7">
    <location>
        <position position="24"/>
    </location>
</feature>
<evidence type="ECO:0000256" key="4">
    <source>
        <dbReference type="ARBA" id="ARBA00022679"/>
    </source>
</evidence>
<dbReference type="EMBL" id="UGHS01000004">
    <property type="protein sequence ID" value="STO92992.1"/>
    <property type="molecule type" value="Genomic_DNA"/>
</dbReference>
<dbReference type="InterPro" id="IPR050088">
    <property type="entry name" value="IspD/TarI_cytidylyltransf_bact"/>
</dbReference>
<comment type="similarity">
    <text evidence="3 7">Belongs to the IspD/TarI cytidylyltransferase family. IspD subfamily.</text>
</comment>
<dbReference type="Proteomes" id="UP000255264">
    <property type="component" value="Unassembled WGS sequence"/>
</dbReference>
<evidence type="ECO:0000256" key="1">
    <source>
        <dbReference type="ARBA" id="ARBA00001282"/>
    </source>
</evidence>
<dbReference type="PANTHER" id="PTHR32125:SF4">
    <property type="entry name" value="2-C-METHYL-D-ERYTHRITOL 4-PHOSPHATE CYTIDYLYLTRANSFERASE, CHLOROPLASTIC"/>
    <property type="match status" value="1"/>
</dbReference>
<feature type="site" description="Positions MEP for the nucleophilic attack" evidence="7">
    <location>
        <position position="207"/>
    </location>
</feature>
<reference evidence="8 9" key="1">
    <citation type="submission" date="2018-06" db="EMBL/GenBank/DDBJ databases">
        <authorList>
            <consortium name="Pathogen Informatics"/>
            <person name="Doyle S."/>
        </authorList>
    </citation>
    <scope>NUCLEOTIDE SEQUENCE [LARGE SCALE GENOMIC DNA]</scope>
    <source>
        <strain evidence="8 9">NCTC13335</strain>
    </source>
</reference>
<comment type="function">
    <text evidence="7">Catalyzes the formation of 4-diphosphocytidyl-2-C-methyl-D-erythritol from CTP and 2-C-methyl-D-erythritol 4-phosphate (MEP).</text>
</comment>
<protein>
    <recommendedName>
        <fullName evidence="7">2-C-methyl-D-erythritol 4-phosphate cytidylyltransferase</fullName>
        <ecNumber evidence="7">2.7.7.60</ecNumber>
    </recommendedName>
    <alternativeName>
        <fullName evidence="7">4-diphosphocytidyl-2C-methyl-D-erythritol synthase</fullName>
    </alternativeName>
    <alternativeName>
        <fullName evidence="7">MEP cytidylyltransferase</fullName>
        <shortName evidence="7">MCT</shortName>
    </alternativeName>
</protein>
<evidence type="ECO:0000256" key="3">
    <source>
        <dbReference type="ARBA" id="ARBA00009789"/>
    </source>
</evidence>
<evidence type="ECO:0000313" key="8">
    <source>
        <dbReference type="EMBL" id="STO92992.1"/>
    </source>
</evidence>
<dbReference type="EC" id="2.7.7.60" evidence="7"/>
<name>A0A377IXT9_9PAST</name>
<dbReference type="SUPFAM" id="SSF53448">
    <property type="entry name" value="Nucleotide-diphospho-sugar transferases"/>
    <property type="match status" value="1"/>
</dbReference>
<dbReference type="PANTHER" id="PTHR32125">
    <property type="entry name" value="2-C-METHYL-D-ERYTHRITOL 4-PHOSPHATE CYTIDYLYLTRANSFERASE, CHLOROPLASTIC"/>
    <property type="match status" value="1"/>
</dbReference>
<comment type="catalytic activity">
    <reaction evidence="1 7">
        <text>2-C-methyl-D-erythritol 4-phosphate + CTP + H(+) = 4-CDP-2-C-methyl-D-erythritol + diphosphate</text>
        <dbReference type="Rhea" id="RHEA:13429"/>
        <dbReference type="ChEBI" id="CHEBI:15378"/>
        <dbReference type="ChEBI" id="CHEBI:33019"/>
        <dbReference type="ChEBI" id="CHEBI:37563"/>
        <dbReference type="ChEBI" id="CHEBI:57823"/>
        <dbReference type="ChEBI" id="CHEBI:58262"/>
        <dbReference type="EC" id="2.7.7.60"/>
    </reaction>
</comment>
<dbReference type="FunFam" id="3.90.550.10:FF:000003">
    <property type="entry name" value="2-C-methyl-D-erythritol 4-phosphate cytidylyltransferase"/>
    <property type="match status" value="1"/>
</dbReference>
<evidence type="ECO:0000313" key="9">
    <source>
        <dbReference type="Proteomes" id="UP000255264"/>
    </source>
</evidence>
<keyword evidence="5 7" id="KW-0548">Nucleotidyltransferase</keyword>
<keyword evidence="6 7" id="KW-0414">Isoprene biosynthesis</keyword>
<accession>A0A377IXT9</accession>
<dbReference type="InterPro" id="IPR018294">
    <property type="entry name" value="ISPD_synthase_CS"/>
</dbReference>
<dbReference type="HAMAP" id="MF_00108">
    <property type="entry name" value="IspD"/>
    <property type="match status" value="1"/>
</dbReference>
<feature type="site" description="Positions MEP for the nucleophilic attack" evidence="7">
    <location>
        <position position="151"/>
    </location>
</feature>
<gene>
    <name evidence="7 8" type="primary">ispD</name>
    <name evidence="8" type="ORF">NCTC13335_00855</name>
</gene>
<evidence type="ECO:0000256" key="7">
    <source>
        <dbReference type="HAMAP-Rule" id="MF_00108"/>
    </source>
</evidence>
<dbReference type="Gene3D" id="3.90.550.10">
    <property type="entry name" value="Spore Coat Polysaccharide Biosynthesis Protein SpsA, Chain A"/>
    <property type="match status" value="1"/>
</dbReference>
<comment type="pathway">
    <text evidence="2 7">Isoprenoid biosynthesis; isopentenyl diphosphate biosynthesis via DXP pathway; isopentenyl diphosphate from 1-deoxy-D-xylulose 5-phosphate: step 2/6.</text>
</comment>
<dbReference type="PROSITE" id="PS01295">
    <property type="entry name" value="ISPD"/>
    <property type="match status" value="1"/>
</dbReference>
<evidence type="ECO:0000256" key="2">
    <source>
        <dbReference type="ARBA" id="ARBA00004787"/>
    </source>
</evidence>
<dbReference type="InterPro" id="IPR034683">
    <property type="entry name" value="IspD/TarI"/>
</dbReference>
<evidence type="ECO:0000256" key="5">
    <source>
        <dbReference type="ARBA" id="ARBA00022695"/>
    </source>
</evidence>
<dbReference type="RefSeq" id="WP_115002943.1">
    <property type="nucleotide sequence ID" value="NZ_UGHS01000004.1"/>
</dbReference>
<keyword evidence="9" id="KW-1185">Reference proteome</keyword>
<keyword evidence="4 7" id="KW-0808">Transferase</keyword>
<dbReference type="OrthoDB" id="9806837at2"/>
<dbReference type="InterPro" id="IPR029044">
    <property type="entry name" value="Nucleotide-diphossugar_trans"/>
</dbReference>
<dbReference type="GO" id="GO:0050518">
    <property type="term" value="F:2-C-methyl-D-erythritol 4-phosphate cytidylyltransferase activity"/>
    <property type="evidence" value="ECO:0007669"/>
    <property type="project" value="UniProtKB-UniRule"/>
</dbReference>
<sequence length="226" mass="24565">MARNIIAVVPAAGVGARMGADRPKQYLSIAGRTILEHSLAVLAKHPAISQIIVAVSPTDPYINTLNLSEPKIRLVHGGATRAESVLNGLEAIADKSAWVLVHDAARPCLRTTEIDLLLEVKDPQGAILAIPVVDTIKRADEQGRIAKTEDRRYLWQAQTPQFFPLQDLQRALSHALHLGLNITDEALAMEFAGQHPLLIAGRSDNIKITRPEDLALAAFYLTGETL</sequence>
<dbReference type="AlphaFoldDB" id="A0A377IXT9"/>
<dbReference type="NCBIfam" id="TIGR00453">
    <property type="entry name" value="ispD"/>
    <property type="match status" value="1"/>
</dbReference>
<dbReference type="CDD" id="cd02516">
    <property type="entry name" value="CDP-ME_synthetase"/>
    <property type="match status" value="1"/>
</dbReference>
<evidence type="ECO:0000256" key="6">
    <source>
        <dbReference type="ARBA" id="ARBA00023229"/>
    </source>
</evidence>
<dbReference type="GO" id="GO:0019288">
    <property type="term" value="P:isopentenyl diphosphate biosynthetic process, methylerythritol 4-phosphate pathway"/>
    <property type="evidence" value="ECO:0007669"/>
    <property type="project" value="UniProtKB-UniRule"/>
</dbReference>